<keyword evidence="4" id="KW-0106">Calcium</keyword>
<evidence type="ECO:0008006" key="9">
    <source>
        <dbReference type="Google" id="ProtNLM"/>
    </source>
</evidence>
<dbReference type="InterPro" id="IPR059100">
    <property type="entry name" value="TSP3_bac"/>
</dbReference>
<dbReference type="PANTHER" id="PTHR37467">
    <property type="entry name" value="EXPORTED CALCIUM-BINDING GLYCOPROTEIN-RELATED"/>
    <property type="match status" value="1"/>
</dbReference>
<evidence type="ECO:0000256" key="5">
    <source>
        <dbReference type="SAM" id="MobiDB-lite"/>
    </source>
</evidence>
<protein>
    <recommendedName>
        <fullName evidence="9">Thrombospondin type 3 repeat superfamily protein</fullName>
    </recommendedName>
</protein>
<keyword evidence="2" id="KW-0964">Secreted</keyword>
<feature type="region of interest" description="Disordered" evidence="5">
    <location>
        <begin position="69"/>
        <end position="128"/>
    </location>
</feature>
<keyword evidence="3" id="KW-0732">Signal</keyword>
<dbReference type="STRING" id="1801726.A3H02_01685"/>
<keyword evidence="6" id="KW-0812">Transmembrane</keyword>
<evidence type="ECO:0000256" key="1">
    <source>
        <dbReference type="ARBA" id="ARBA00004613"/>
    </source>
</evidence>
<proteinExistence type="predicted"/>
<feature type="compositionally biased region" description="Basic and acidic residues" evidence="5">
    <location>
        <begin position="87"/>
        <end position="110"/>
    </location>
</feature>
<keyword evidence="6" id="KW-0472">Membrane</keyword>
<comment type="caution">
    <text evidence="7">The sequence shown here is derived from an EMBL/GenBank/DDBJ whole genome shotgun (WGS) entry which is preliminary data.</text>
</comment>
<organism evidence="7 8">
    <name type="scientific">Candidatus Niyogibacteria bacterium RIFCSPLOWO2_12_FULL_41_13</name>
    <dbReference type="NCBI Taxonomy" id="1801726"/>
    <lineage>
        <taxon>Bacteria</taxon>
        <taxon>Candidatus Niyogiibacteriota</taxon>
    </lineage>
</organism>
<evidence type="ECO:0000313" key="7">
    <source>
        <dbReference type="EMBL" id="OGZ31757.1"/>
    </source>
</evidence>
<reference evidence="7 8" key="1">
    <citation type="journal article" date="2016" name="Nat. Commun.">
        <title>Thousands of microbial genomes shed light on interconnected biogeochemical processes in an aquifer system.</title>
        <authorList>
            <person name="Anantharaman K."/>
            <person name="Brown C.T."/>
            <person name="Hug L.A."/>
            <person name="Sharon I."/>
            <person name="Castelle C.J."/>
            <person name="Probst A.J."/>
            <person name="Thomas B.C."/>
            <person name="Singh A."/>
            <person name="Wilkins M.J."/>
            <person name="Karaoz U."/>
            <person name="Brodie E.L."/>
            <person name="Williams K.H."/>
            <person name="Hubbard S.S."/>
            <person name="Banfield J.F."/>
        </authorList>
    </citation>
    <scope>NUCLEOTIDE SEQUENCE [LARGE SCALE GENOMIC DNA]</scope>
</reference>
<comment type="subcellular location">
    <subcellularLocation>
        <location evidence="1">Secreted</location>
    </subcellularLocation>
</comment>
<evidence type="ECO:0000256" key="6">
    <source>
        <dbReference type="SAM" id="Phobius"/>
    </source>
</evidence>
<accession>A0A1G2F1E5</accession>
<sequence length="332" mass="37540">MANWFPSRKFIIILIAGLAIAGVIFLLFKKPKAGDNTEKTGQKETISQKGGLTQITEAQLDSDNDGLKDWEEKLWGTDPNNPDTDGDGVKDGEELKQGRDPLKPGPDDKLAQFQSLPKEPEPTFSSPKNLTEELARQLIVQYFSQKGKGETPAISPDNLAKDILSQSEGRTLKDEFSEKDLNKFIEPTKENKKIYLNRLGEILENNFKNIKGNEFEILNESLAKGKEEELEKLVPYISAYQKTVSDLQNLIVPENKNYISLHLLLMNIMNNLEKSVAAMKLVFQDQLKMVLGMNWYLDEAVRWKKFEEDFRILAVKDGIVFGKNEGGAFIVK</sequence>
<dbReference type="Pfam" id="PF18884">
    <property type="entry name" value="TSP3_bac"/>
    <property type="match status" value="2"/>
</dbReference>
<evidence type="ECO:0000313" key="8">
    <source>
        <dbReference type="Proteomes" id="UP000176787"/>
    </source>
</evidence>
<dbReference type="InterPro" id="IPR053180">
    <property type="entry name" value="Ca-binding_acidic-repeat"/>
</dbReference>
<keyword evidence="6" id="KW-1133">Transmembrane helix</keyword>
<evidence type="ECO:0000256" key="3">
    <source>
        <dbReference type="ARBA" id="ARBA00022729"/>
    </source>
</evidence>
<feature type="transmembrane region" description="Helical" evidence="6">
    <location>
        <begin position="10"/>
        <end position="28"/>
    </location>
</feature>
<dbReference type="PANTHER" id="PTHR37467:SF1">
    <property type="entry name" value="EXPORTED CALCIUM-BINDING GLYCOPROTEIN"/>
    <property type="match status" value="1"/>
</dbReference>
<evidence type="ECO:0000256" key="4">
    <source>
        <dbReference type="ARBA" id="ARBA00022837"/>
    </source>
</evidence>
<dbReference type="AlphaFoldDB" id="A0A1G2F1E5"/>
<dbReference type="Proteomes" id="UP000176787">
    <property type="component" value="Unassembled WGS sequence"/>
</dbReference>
<gene>
    <name evidence="7" type="ORF">A3H02_01685</name>
</gene>
<dbReference type="EMBL" id="MHMS01000022">
    <property type="protein sequence ID" value="OGZ31757.1"/>
    <property type="molecule type" value="Genomic_DNA"/>
</dbReference>
<evidence type="ECO:0000256" key="2">
    <source>
        <dbReference type="ARBA" id="ARBA00022525"/>
    </source>
</evidence>
<name>A0A1G2F1E5_9BACT</name>